<dbReference type="HOGENOM" id="CLU_113198_2_1_9"/>
<name>R4KQ79_9FIRM</name>
<evidence type="ECO:0008006" key="4">
    <source>
        <dbReference type="Google" id="ProtNLM"/>
    </source>
</evidence>
<protein>
    <recommendedName>
        <fullName evidence="4">Asp23/Gls24 family envelope stress response protein</fullName>
    </recommendedName>
</protein>
<accession>R4KQ79</accession>
<dbReference type="InterPro" id="IPR005531">
    <property type="entry name" value="Asp23"/>
</dbReference>
<dbReference type="Pfam" id="PF03780">
    <property type="entry name" value="Asp23"/>
    <property type="match status" value="1"/>
</dbReference>
<dbReference type="OrthoDB" id="9793465at2"/>
<reference evidence="2 3" key="1">
    <citation type="submission" date="2012-01" db="EMBL/GenBank/DDBJ databases">
        <title>Complete sequence of Desulfotomaculum gibsoniae DSM 7213.</title>
        <authorList>
            <consortium name="US DOE Joint Genome Institute"/>
            <person name="Lucas S."/>
            <person name="Han J."/>
            <person name="Lapidus A."/>
            <person name="Cheng J.-F."/>
            <person name="Goodwin L."/>
            <person name="Pitluck S."/>
            <person name="Peters L."/>
            <person name="Ovchinnikova G."/>
            <person name="Teshima H."/>
            <person name="Detter J.C."/>
            <person name="Han C."/>
            <person name="Tapia R."/>
            <person name="Land M."/>
            <person name="Hauser L."/>
            <person name="Kyrpides N."/>
            <person name="Ivanova N."/>
            <person name="Pagani I."/>
            <person name="Parshina S."/>
            <person name="Plugge C."/>
            <person name="Muyzer G."/>
            <person name="Kuever J."/>
            <person name="Ivanova A."/>
            <person name="Nazina T."/>
            <person name="Klenk H.-P."/>
            <person name="Brambilla E."/>
            <person name="Spring S."/>
            <person name="Stams A.F."/>
            <person name="Woyke T."/>
        </authorList>
    </citation>
    <scope>NUCLEOTIDE SEQUENCE [LARGE SCALE GENOMIC DNA]</scope>
    <source>
        <strain evidence="2 3">DSM 7213</strain>
    </source>
</reference>
<comment type="similarity">
    <text evidence="1">Belongs to the asp23 family.</text>
</comment>
<dbReference type="Proteomes" id="UP000013520">
    <property type="component" value="Chromosome"/>
</dbReference>
<evidence type="ECO:0000313" key="2">
    <source>
        <dbReference type="EMBL" id="AGL02735.1"/>
    </source>
</evidence>
<dbReference type="STRING" id="767817.Desgi_3391"/>
<organism evidence="2 3">
    <name type="scientific">Desulfoscipio gibsoniae DSM 7213</name>
    <dbReference type="NCBI Taxonomy" id="767817"/>
    <lineage>
        <taxon>Bacteria</taxon>
        <taxon>Bacillati</taxon>
        <taxon>Bacillota</taxon>
        <taxon>Clostridia</taxon>
        <taxon>Eubacteriales</taxon>
        <taxon>Desulfallaceae</taxon>
        <taxon>Desulfoscipio</taxon>
    </lineage>
</organism>
<proteinExistence type="inferred from homology"/>
<gene>
    <name evidence="2" type="ORF">Desgi_3391</name>
</gene>
<dbReference type="AlphaFoldDB" id="R4KQ79"/>
<evidence type="ECO:0000313" key="3">
    <source>
        <dbReference type="Proteomes" id="UP000013520"/>
    </source>
</evidence>
<evidence type="ECO:0000256" key="1">
    <source>
        <dbReference type="ARBA" id="ARBA00005721"/>
    </source>
</evidence>
<dbReference type="PANTHER" id="PTHR34297:SF2">
    <property type="entry name" value="ASP23_GLS24 FAMILY ENVELOPE STRESS RESPONSE PROTEIN"/>
    <property type="match status" value="1"/>
</dbReference>
<dbReference type="EMBL" id="CP003273">
    <property type="protein sequence ID" value="AGL02735.1"/>
    <property type="molecule type" value="Genomic_DNA"/>
</dbReference>
<sequence>MQDNPLEQNDLGVIRYNEDVLKTMIGMTLSEVEGVAGFEGRSSGNLLNRKSVSHINKISIEEKNVTIELSIVVEYGLPLRDAAQNVQHKVREVIEAMTDLYVNAVNVTVAGLDIKD</sequence>
<dbReference type="PANTHER" id="PTHR34297">
    <property type="entry name" value="HYPOTHETICAL CYTOSOLIC PROTEIN-RELATED"/>
    <property type="match status" value="1"/>
</dbReference>
<dbReference type="KEGG" id="dgi:Desgi_3391"/>
<dbReference type="RefSeq" id="WP_006523396.1">
    <property type="nucleotide sequence ID" value="NC_021184.1"/>
</dbReference>
<dbReference type="eggNOG" id="COG1302">
    <property type="taxonomic scope" value="Bacteria"/>
</dbReference>
<keyword evidence="3" id="KW-1185">Reference proteome</keyword>